<dbReference type="InterPro" id="IPR050422">
    <property type="entry name" value="X-Pro_aminopeptidase_P"/>
</dbReference>
<keyword evidence="7" id="KW-0031">Aminopeptidase</keyword>
<dbReference type="GO" id="GO:0046872">
    <property type="term" value="F:metal ion binding"/>
    <property type="evidence" value="ECO:0007669"/>
    <property type="project" value="UniProtKB-KW"/>
</dbReference>
<dbReference type="RefSeq" id="WP_076401715.1">
    <property type="nucleotide sequence ID" value="NZ_FTOA01000007.1"/>
</dbReference>
<keyword evidence="7" id="KW-0645">Protease</keyword>
<accession>A0A1N7PP35</accession>
<proteinExistence type="inferred from homology"/>
<protein>
    <submittedName>
        <fullName evidence="7">Xaa-Pro aminopeptidase</fullName>
    </submittedName>
</protein>
<dbReference type="Pfam" id="PF01321">
    <property type="entry name" value="Creatinase_N"/>
    <property type="match status" value="1"/>
</dbReference>
<comment type="similarity">
    <text evidence="1">Belongs to the peptidase M24B family.</text>
</comment>
<feature type="domain" description="Peptidase M24 C-terminal" evidence="6">
    <location>
        <begin position="548"/>
        <end position="607"/>
    </location>
</feature>
<evidence type="ECO:0000256" key="2">
    <source>
        <dbReference type="ARBA" id="ARBA00022723"/>
    </source>
</evidence>
<sequence length="607" mass="65278">MAQANTVEQAQRLAAVRQDLAARGLYGFVVPRADEHQGEYVPPHAERLAWLTGFTGSAGLAIVTADRAAVFVDGRYTLQVTVEVDGDLYEHRHLSDTPPAEWLAQAASAARQPDGGPVRIGFDPWLHTPDGIARLRDACAKVGAEVVAIDGENPIDRAWQDRPAAPSSPVMRHPLEFAGESAEAKRQRIALSLRDDGLEAAVLTAPESLAWLLNLRGSDVPFTPLVLGFAILHADATLTLFLDPAKEVDGLRDYLGQAVTVLPPAALAGALAELSGKRVRLDQASCAVWIAERLTAAGATVALGADPCALPRACKNATELSGIKAAHQRDGVALCRFLAWLDAEAASGTITELAAADHLEALRREGAYFRDLSFPSIVGSGPHGAIVHYRADADSDRLLGQGELFLVDSGAQYLDGTTDVTRTLAIGTPTAEMIRRYTQVLKGHVALSQARFPQGTTGSQLDVLARQYLWADGVDYDHGTGHGVGAYLSVHEGPQRISKVPSTIALKAGMVLSNEPGYYKPGAFGIRIENLIAVTAMEPPPSGAERPMMFFETLTLAPYDRRLIDPSLLRADERDWINAYHRRVHQQIVPALAGRDALWLDWACAPL</sequence>
<dbReference type="Gene3D" id="3.90.230.10">
    <property type="entry name" value="Creatinase/methionine aminopeptidase superfamily"/>
    <property type="match status" value="1"/>
</dbReference>
<dbReference type="SUPFAM" id="SSF55920">
    <property type="entry name" value="Creatinase/aminopeptidase"/>
    <property type="match status" value="1"/>
</dbReference>
<dbReference type="InterPro" id="IPR000587">
    <property type="entry name" value="Creatinase_N"/>
</dbReference>
<dbReference type="GO" id="GO:0005737">
    <property type="term" value="C:cytoplasm"/>
    <property type="evidence" value="ECO:0007669"/>
    <property type="project" value="UniProtKB-ARBA"/>
</dbReference>
<dbReference type="AlphaFoldDB" id="A0A1N7PP35"/>
<dbReference type="InterPro" id="IPR000994">
    <property type="entry name" value="Pept_M24"/>
</dbReference>
<feature type="domain" description="Creatinase N-terminal" evidence="5">
    <location>
        <begin position="12"/>
        <end position="151"/>
    </location>
</feature>
<keyword evidence="2" id="KW-0479">Metal-binding</keyword>
<dbReference type="PANTHER" id="PTHR43763">
    <property type="entry name" value="XAA-PRO AMINOPEPTIDASE 1"/>
    <property type="match status" value="1"/>
</dbReference>
<dbReference type="Gene3D" id="3.40.350.10">
    <property type="entry name" value="Creatinase/prolidase N-terminal domain"/>
    <property type="match status" value="2"/>
</dbReference>
<dbReference type="InterPro" id="IPR033740">
    <property type="entry name" value="Pept_M24B"/>
</dbReference>
<dbReference type="SUPFAM" id="SSF53092">
    <property type="entry name" value="Creatinase/prolidase N-terminal domain"/>
    <property type="match status" value="1"/>
</dbReference>
<evidence type="ECO:0000313" key="7">
    <source>
        <dbReference type="EMBL" id="SIT12119.1"/>
    </source>
</evidence>
<reference evidence="7 8" key="1">
    <citation type="submission" date="2017-01" db="EMBL/GenBank/DDBJ databases">
        <authorList>
            <person name="Mah S.A."/>
            <person name="Swanson W.J."/>
            <person name="Moy G.W."/>
            <person name="Vacquier V.D."/>
        </authorList>
    </citation>
    <scope>NUCLEOTIDE SEQUENCE [LARGE SCALE GENOMIC DNA]</scope>
    <source>
        <strain evidence="7 8">DSM 11589</strain>
    </source>
</reference>
<dbReference type="Pfam" id="PF16189">
    <property type="entry name" value="Creatinase_N_2"/>
    <property type="match status" value="1"/>
</dbReference>
<keyword evidence="3" id="KW-0378">Hydrolase</keyword>
<evidence type="ECO:0000313" key="8">
    <source>
        <dbReference type="Proteomes" id="UP000185678"/>
    </source>
</evidence>
<dbReference type="Pfam" id="PF16188">
    <property type="entry name" value="Peptidase_M24_C"/>
    <property type="match status" value="1"/>
</dbReference>
<dbReference type="InterPro" id="IPR029149">
    <property type="entry name" value="Creatin/AminoP/Spt16_N"/>
</dbReference>
<evidence type="ECO:0000259" key="6">
    <source>
        <dbReference type="Pfam" id="PF16188"/>
    </source>
</evidence>
<gene>
    <name evidence="7" type="ORF">SAMN05421779_107117</name>
</gene>
<evidence type="ECO:0000256" key="1">
    <source>
        <dbReference type="ARBA" id="ARBA00008766"/>
    </source>
</evidence>
<dbReference type="EMBL" id="FTOA01000007">
    <property type="protein sequence ID" value="SIT12119.1"/>
    <property type="molecule type" value="Genomic_DNA"/>
</dbReference>
<feature type="domain" description="Peptidase M24" evidence="4">
    <location>
        <begin position="322"/>
        <end position="536"/>
    </location>
</feature>
<name>A0A1N7PP35_9PROT</name>
<dbReference type="Proteomes" id="UP000185678">
    <property type="component" value="Unassembled WGS sequence"/>
</dbReference>
<organism evidence="7 8">
    <name type="scientific">Insolitispirillum peregrinum</name>
    <dbReference type="NCBI Taxonomy" id="80876"/>
    <lineage>
        <taxon>Bacteria</taxon>
        <taxon>Pseudomonadati</taxon>
        <taxon>Pseudomonadota</taxon>
        <taxon>Alphaproteobacteria</taxon>
        <taxon>Rhodospirillales</taxon>
        <taxon>Novispirillaceae</taxon>
        <taxon>Insolitispirillum</taxon>
    </lineage>
</organism>
<dbReference type="InterPro" id="IPR032416">
    <property type="entry name" value="Peptidase_M24_C"/>
</dbReference>
<dbReference type="CDD" id="cd01085">
    <property type="entry name" value="APP"/>
    <property type="match status" value="1"/>
</dbReference>
<dbReference type="Pfam" id="PF00557">
    <property type="entry name" value="Peptidase_M24"/>
    <property type="match status" value="1"/>
</dbReference>
<dbReference type="GO" id="GO:0070006">
    <property type="term" value="F:metalloaminopeptidase activity"/>
    <property type="evidence" value="ECO:0007669"/>
    <property type="project" value="InterPro"/>
</dbReference>
<evidence type="ECO:0000259" key="5">
    <source>
        <dbReference type="Pfam" id="PF01321"/>
    </source>
</evidence>
<keyword evidence="8" id="KW-1185">Reference proteome</keyword>
<evidence type="ECO:0000256" key="3">
    <source>
        <dbReference type="ARBA" id="ARBA00022801"/>
    </source>
</evidence>
<dbReference type="InterPro" id="IPR036005">
    <property type="entry name" value="Creatinase/aminopeptidase-like"/>
</dbReference>
<evidence type="ECO:0000259" key="4">
    <source>
        <dbReference type="Pfam" id="PF00557"/>
    </source>
</evidence>
<dbReference type="STRING" id="80876.SAMN05421779_107117"/>
<dbReference type="OrthoDB" id="9806388at2"/>
<dbReference type="PANTHER" id="PTHR43763:SF6">
    <property type="entry name" value="XAA-PRO AMINOPEPTIDASE 1"/>
    <property type="match status" value="1"/>
</dbReference>
<dbReference type="FunFam" id="3.90.230.10:FF:000009">
    <property type="entry name" value="xaa-Pro aminopeptidase 2"/>
    <property type="match status" value="1"/>
</dbReference>